<evidence type="ECO:0000313" key="3">
    <source>
        <dbReference type="Proteomes" id="UP000094844"/>
    </source>
</evidence>
<feature type="region of interest" description="Disordered" evidence="1">
    <location>
        <begin position="433"/>
        <end position="452"/>
    </location>
</feature>
<protein>
    <submittedName>
        <fullName evidence="2">Uncharacterized protein</fullName>
    </submittedName>
</protein>
<evidence type="ECO:0000256" key="1">
    <source>
        <dbReference type="SAM" id="MobiDB-lite"/>
    </source>
</evidence>
<reference evidence="2 3" key="1">
    <citation type="submission" date="2016-09" db="EMBL/GenBank/DDBJ databases">
        <authorList>
            <person name="Capua I."/>
            <person name="De Benedictis P."/>
            <person name="Joannis T."/>
            <person name="Lombin L.H."/>
            <person name="Cattoli G."/>
        </authorList>
    </citation>
    <scope>NUCLEOTIDE SEQUENCE [LARGE SCALE GENOMIC DNA]</scope>
    <source>
        <strain evidence="2 3">GB001</strain>
    </source>
</reference>
<accession>A0A1C6YUY2</accession>
<name>A0A1C6YUY2_HAFAL</name>
<dbReference type="Proteomes" id="UP000094844">
    <property type="component" value="Unassembled WGS sequence"/>
</dbReference>
<evidence type="ECO:0000313" key="2">
    <source>
        <dbReference type="EMBL" id="SCM50658.1"/>
    </source>
</evidence>
<dbReference type="OrthoDB" id="6636307at2"/>
<dbReference type="AlphaFoldDB" id="A0A1C6YUY2"/>
<sequence>MSMSIIGNGPSINETQLHAMLTGNVNNATKLDGWDAFINFFIKLLNHLPGVSLEDKEASLRNIYNKIYSTENATVSGENTKLFEPIWFALDKLIHLMQKDKAQTMTFDIQCPNDADGMQYNHQSGEIRLNITIDGCQLADISCTHTNLNNDMLYSILTNYMLPKMDDRKGALSGVYQFNPNILGIEENDVYFDPIAKAANSHGFNIVKEIDKCRSFLDKNLHKCVVTETNFTDEAEQIERNQRLISTLQTLKMDENTATTSYNVLIDDTINELNNRLMTQQALYKEINAEFVDSLVQKWTLKLDQNQPLLKAEINEDITTITMIDPRALDLFTEADRDRLSQLPEQLKVVSQIADLKSQTSSPTEFTQEYFPALTSILIGTGSGPLTKTLMTHGQKIIEHKTDTEDQENINKRQLQALTKKMDNLITQVKTLPMTSPDSDTQQKPAISNNTSGQAIPAITSQLALFKNEINQQNLPQENKVSLSNKIDNLIVQHEKMKIIENKLNNYEIQNTRATNKDLRDINFEKDSVMPCKRRSDIEQRITALIIKNIQFDEISADLIGVKYSIASVNKNLAVYSPTFESRLARIEVRANALQLAEAEKKPLLTNIASTKEELLKLQQRDAVYTRVRTLLEQKTSSAALSGENWRTVLSQLRLVIIDLKKLPASPRKLELAKQFSEDVNAALTLLEQFIKGSPTGQEKARYMADREKDYILLRDLVRSNKLPNNAQLEEKITKIKHENKFKSTSFMQKLLK</sequence>
<proteinExistence type="predicted"/>
<dbReference type="EMBL" id="FMIQ01000003">
    <property type="protein sequence ID" value="SCM50658.1"/>
    <property type="molecule type" value="Genomic_DNA"/>
</dbReference>
<gene>
    <name evidence="2" type="ORF">BN1044_00106</name>
</gene>
<organism evidence="2 3">
    <name type="scientific">Hafnia alvei</name>
    <dbReference type="NCBI Taxonomy" id="569"/>
    <lineage>
        <taxon>Bacteria</taxon>
        <taxon>Pseudomonadati</taxon>
        <taxon>Pseudomonadota</taxon>
        <taxon>Gammaproteobacteria</taxon>
        <taxon>Enterobacterales</taxon>
        <taxon>Hafniaceae</taxon>
        <taxon>Hafnia</taxon>
    </lineage>
</organism>
<dbReference type="RefSeq" id="WP_072307095.1">
    <property type="nucleotide sequence ID" value="NZ_FMIQ01000003.1"/>
</dbReference>